<evidence type="ECO:0008006" key="4">
    <source>
        <dbReference type="Google" id="ProtNLM"/>
    </source>
</evidence>
<dbReference type="Proteomes" id="UP001054252">
    <property type="component" value="Unassembled WGS sequence"/>
</dbReference>
<comment type="caution">
    <text evidence="2">The sequence shown here is derived from an EMBL/GenBank/DDBJ whole genome shotgun (WGS) entry which is preliminary data.</text>
</comment>
<dbReference type="AlphaFoldDB" id="A0AAV5IEJ4"/>
<reference evidence="2 3" key="1">
    <citation type="journal article" date="2021" name="Commun. Biol.">
        <title>The genome of Shorea leprosula (Dipterocarpaceae) highlights the ecological relevance of drought in aseasonal tropical rainforests.</title>
        <authorList>
            <person name="Ng K.K.S."/>
            <person name="Kobayashi M.J."/>
            <person name="Fawcett J.A."/>
            <person name="Hatakeyama M."/>
            <person name="Paape T."/>
            <person name="Ng C.H."/>
            <person name="Ang C.C."/>
            <person name="Tnah L.H."/>
            <person name="Lee C.T."/>
            <person name="Nishiyama T."/>
            <person name="Sese J."/>
            <person name="O'Brien M.J."/>
            <person name="Copetti D."/>
            <person name="Mohd Noor M.I."/>
            <person name="Ong R.C."/>
            <person name="Putra M."/>
            <person name="Sireger I.Z."/>
            <person name="Indrioko S."/>
            <person name="Kosugi Y."/>
            <person name="Izuno A."/>
            <person name="Isagi Y."/>
            <person name="Lee S.L."/>
            <person name="Shimizu K.K."/>
        </authorList>
    </citation>
    <scope>NUCLEOTIDE SEQUENCE [LARGE SCALE GENOMIC DNA]</scope>
    <source>
        <strain evidence="2">214</strain>
    </source>
</reference>
<sequence length="743" mass="86907">MSRKTAEHMTWHLKCCGDTNEVIHPAQSEAWRHFDRVHPSFKREPRNVRLGLATDGFNPWAHSSTPYSCWPVFLTVYNLPPEMCMRPEFTFLTLVIAGPKSPGRNIDVFLRPLIEDLKMLWSTGVETYDSYRKQNFIMRAMLMWTITDFPGYGMVSGWSTHGQLSCPYCMEMTQSFYLQHGHKPSFFDCHRQFLSQSHPFRFDHTNFLKGRVEFGNPPPQLDGVSMRHRVENLPDVLFGKPFENKTIEGFGSTHNWVKKCIFWELPYWQDNLIRHNLDVMHCEKNFFDNIIHTVMNDNMTKDNKKARLDLALYCDREKLQMRYDRYGKLVKPNATYALTSEKKKLICAWLKQLRFPDGYASNISRCVNLNESRLFGMKSHDCHVFMQRLIPIAFRGLLPSAVWGPLTDISNFFRSLCSPIIKPNEMQEWEAKIVETIYDVQTSWNQPPRNYSGIGSNVPGQLSVFCCPGQSIGAHSRTRCLRLEEKNAAELYVLLNCKEVDGWVTMSGNPAGSTRRRSSSSGSQGQRNRDQPQGKKGRGRNLKGLRPPENRESRTWVKLTDDKLQFADPSIPRAITALWKSRFDGPYFTFDRVPNNKINEIYACFKTLYQWDRADNLHVRNAFINCMRHRWSDNMRDVRLKWVKDPSYIPYWMPPHLWSQLLHYWDSDEYKMLQERGAKNRNSGERVTHTTRSISFGIHEMRMTEARGGVQPPHQEKFKETHTFKKKVATNQEPMWINEKAKH</sequence>
<accession>A0AAV5IEJ4</accession>
<dbReference type="InterPro" id="IPR004242">
    <property type="entry name" value="Transposase_21"/>
</dbReference>
<proteinExistence type="predicted"/>
<evidence type="ECO:0000313" key="2">
    <source>
        <dbReference type="EMBL" id="GKU96313.1"/>
    </source>
</evidence>
<dbReference type="PANTHER" id="PTHR10775:SF183">
    <property type="entry name" value="TRANSPOSON, EN_SPM-LIKE, TRANSPOSASE-ASSOCIATED DOMAIN PROTEIN-RELATED"/>
    <property type="match status" value="1"/>
</dbReference>
<dbReference type="InterPro" id="IPR004252">
    <property type="entry name" value="Probable_transposase_24"/>
</dbReference>
<dbReference type="Pfam" id="PF03004">
    <property type="entry name" value="Transposase_24"/>
    <property type="match status" value="1"/>
</dbReference>
<gene>
    <name evidence="2" type="ORF">SLEP1_g9561</name>
</gene>
<evidence type="ECO:0000313" key="3">
    <source>
        <dbReference type="Proteomes" id="UP001054252"/>
    </source>
</evidence>
<keyword evidence="3" id="KW-1185">Reference proteome</keyword>
<name>A0AAV5IEJ4_9ROSI</name>
<feature type="region of interest" description="Disordered" evidence="1">
    <location>
        <begin position="508"/>
        <end position="554"/>
    </location>
</feature>
<dbReference type="Pfam" id="PF02992">
    <property type="entry name" value="Transposase_21"/>
    <property type="match status" value="1"/>
</dbReference>
<dbReference type="PANTHER" id="PTHR10775">
    <property type="entry name" value="OS08G0208400 PROTEIN"/>
    <property type="match status" value="1"/>
</dbReference>
<evidence type="ECO:0000256" key="1">
    <source>
        <dbReference type="SAM" id="MobiDB-lite"/>
    </source>
</evidence>
<dbReference type="EMBL" id="BPVZ01000010">
    <property type="protein sequence ID" value="GKU96313.1"/>
    <property type="molecule type" value="Genomic_DNA"/>
</dbReference>
<organism evidence="2 3">
    <name type="scientific">Rubroshorea leprosula</name>
    <dbReference type="NCBI Taxonomy" id="152421"/>
    <lineage>
        <taxon>Eukaryota</taxon>
        <taxon>Viridiplantae</taxon>
        <taxon>Streptophyta</taxon>
        <taxon>Embryophyta</taxon>
        <taxon>Tracheophyta</taxon>
        <taxon>Spermatophyta</taxon>
        <taxon>Magnoliopsida</taxon>
        <taxon>eudicotyledons</taxon>
        <taxon>Gunneridae</taxon>
        <taxon>Pentapetalae</taxon>
        <taxon>rosids</taxon>
        <taxon>malvids</taxon>
        <taxon>Malvales</taxon>
        <taxon>Dipterocarpaceae</taxon>
        <taxon>Rubroshorea</taxon>
    </lineage>
</organism>
<protein>
    <recommendedName>
        <fullName evidence="4">Transposase</fullName>
    </recommendedName>
</protein>